<dbReference type="Proteomes" id="UP000762676">
    <property type="component" value="Unassembled WGS sequence"/>
</dbReference>
<feature type="transmembrane region" description="Helical" evidence="1">
    <location>
        <begin position="350"/>
        <end position="373"/>
    </location>
</feature>
<organism evidence="2 3">
    <name type="scientific">Elysia marginata</name>
    <dbReference type="NCBI Taxonomy" id="1093978"/>
    <lineage>
        <taxon>Eukaryota</taxon>
        <taxon>Metazoa</taxon>
        <taxon>Spiralia</taxon>
        <taxon>Lophotrochozoa</taxon>
        <taxon>Mollusca</taxon>
        <taxon>Gastropoda</taxon>
        <taxon>Heterobranchia</taxon>
        <taxon>Euthyneura</taxon>
        <taxon>Panpulmonata</taxon>
        <taxon>Sacoglossa</taxon>
        <taxon>Placobranchoidea</taxon>
        <taxon>Plakobranchidae</taxon>
        <taxon>Elysia</taxon>
    </lineage>
</organism>
<keyword evidence="1" id="KW-1133">Transmembrane helix</keyword>
<sequence length="574" mass="61698">MDANDLLGALLIVQAIALTVCEVSLHNAGLYSTSLLQLSGLTATYLVYRMQLVGKVSPATATLATTVHVGKALASATAKVLDGSGGGHFTLYSLLALCCITYVVAAVFVFRNVNEGDLTSLQVAKHIFMLLSALAVNSHHFLLPVAMLMFQGSQSYTNVIGLWCMLGGGLILLYSQAVVGESGGADSKNRGSSTNPMSQYVLKLALALASMGVFVMVVHPHLALSFRSLFQWVEIMSLFLLVALLLIQPKLTPKGAILFILALAVCPGIRACISLWPELHILNIVLCVAISAGLFTLVFVCVFTQEMTEASDKVMKYCITTALLSCVVLFGLDLAHYLSLPTSQRDQVSLWSLPAWTAVLGTGSVLSVVLKVVQVAKGPDKLPTTSKADGDEGKTSVSFLTNCITVFTFLVACTQGPDDSTLHDIWCCANSLILACLQRDSFFLSQLTGGEQQAAPTVGASGFILSLATLLRSRMWPGLWSAGMWSFFGGVFEVILVLGLAPIFYCVWVLLWEGKIVSEPAVVFLTPYSVLLILLASSYTAWVLAVAALVSGVWMMMYRLPMVPYSYDPTIYYS</sequence>
<feature type="transmembrane region" description="Helical" evidence="1">
    <location>
        <begin position="256"/>
        <end position="276"/>
    </location>
</feature>
<proteinExistence type="predicted"/>
<feature type="transmembrane region" description="Helical" evidence="1">
    <location>
        <begin position="200"/>
        <end position="223"/>
    </location>
</feature>
<dbReference type="AlphaFoldDB" id="A0AAV4K0J0"/>
<feature type="transmembrane region" description="Helical" evidence="1">
    <location>
        <begin position="229"/>
        <end position="247"/>
    </location>
</feature>
<comment type="caution">
    <text evidence="2">The sequence shown here is derived from an EMBL/GenBank/DDBJ whole genome shotgun (WGS) entry which is preliminary data.</text>
</comment>
<evidence type="ECO:0000313" key="3">
    <source>
        <dbReference type="Proteomes" id="UP000762676"/>
    </source>
</evidence>
<accession>A0AAV4K0J0</accession>
<dbReference type="EMBL" id="BMAT01010472">
    <property type="protein sequence ID" value="GFS27277.1"/>
    <property type="molecule type" value="Genomic_DNA"/>
</dbReference>
<evidence type="ECO:0000313" key="2">
    <source>
        <dbReference type="EMBL" id="GFS27277.1"/>
    </source>
</evidence>
<keyword evidence="1" id="KW-0472">Membrane</keyword>
<feature type="transmembrane region" description="Helical" evidence="1">
    <location>
        <begin position="317"/>
        <end position="338"/>
    </location>
</feature>
<feature type="transmembrane region" description="Helical" evidence="1">
    <location>
        <begin position="156"/>
        <end position="179"/>
    </location>
</feature>
<reference evidence="2 3" key="1">
    <citation type="journal article" date="2021" name="Elife">
        <title>Chloroplast acquisition without the gene transfer in kleptoplastic sea slugs, Plakobranchus ocellatus.</title>
        <authorList>
            <person name="Maeda T."/>
            <person name="Takahashi S."/>
            <person name="Yoshida T."/>
            <person name="Shimamura S."/>
            <person name="Takaki Y."/>
            <person name="Nagai Y."/>
            <person name="Toyoda A."/>
            <person name="Suzuki Y."/>
            <person name="Arimoto A."/>
            <person name="Ishii H."/>
            <person name="Satoh N."/>
            <person name="Nishiyama T."/>
            <person name="Hasebe M."/>
            <person name="Maruyama T."/>
            <person name="Minagawa J."/>
            <person name="Obokata J."/>
            <person name="Shigenobu S."/>
        </authorList>
    </citation>
    <scope>NUCLEOTIDE SEQUENCE [LARGE SCALE GENOMIC DNA]</scope>
</reference>
<feature type="transmembrane region" description="Helical" evidence="1">
    <location>
        <begin position="482"/>
        <end position="511"/>
    </location>
</feature>
<gene>
    <name evidence="2" type="ORF">ElyMa_005253200</name>
</gene>
<evidence type="ECO:0000256" key="1">
    <source>
        <dbReference type="SAM" id="Phobius"/>
    </source>
</evidence>
<keyword evidence="1" id="KW-0812">Transmembrane</keyword>
<feature type="transmembrane region" description="Helical" evidence="1">
    <location>
        <begin position="282"/>
        <end position="305"/>
    </location>
</feature>
<name>A0AAV4K0J0_9GAST</name>
<keyword evidence="3" id="KW-1185">Reference proteome</keyword>
<feature type="transmembrane region" description="Helical" evidence="1">
    <location>
        <begin position="89"/>
        <end position="110"/>
    </location>
</feature>
<feature type="transmembrane region" description="Helical" evidence="1">
    <location>
        <begin position="531"/>
        <end position="556"/>
    </location>
</feature>
<protein>
    <submittedName>
        <fullName evidence="2">Uncharacterized protein</fullName>
    </submittedName>
</protein>
<feature type="transmembrane region" description="Helical" evidence="1">
    <location>
        <begin position="130"/>
        <end position="150"/>
    </location>
</feature>